<feature type="domain" description="Helicase Sen1 N-terminal" evidence="8">
    <location>
        <begin position="79"/>
        <end position="834"/>
    </location>
</feature>
<feature type="domain" description="DNA2/NAM7 helicase helicase" evidence="9">
    <location>
        <begin position="1293"/>
        <end position="1578"/>
    </location>
</feature>
<dbReference type="GO" id="GO:0001147">
    <property type="term" value="F:transcription termination site sequence-specific DNA binding"/>
    <property type="evidence" value="ECO:0007669"/>
    <property type="project" value="TreeGrafter"/>
</dbReference>
<feature type="compositionally biased region" description="Low complexity" evidence="7">
    <location>
        <begin position="1831"/>
        <end position="1843"/>
    </location>
</feature>
<feature type="coiled-coil region" evidence="6">
    <location>
        <begin position="1427"/>
        <end position="1492"/>
    </location>
</feature>
<keyword evidence="5" id="KW-0067">ATP-binding</keyword>
<dbReference type="Proteomes" id="UP000054477">
    <property type="component" value="Unassembled WGS sequence"/>
</dbReference>
<dbReference type="SUPFAM" id="SSF48371">
    <property type="entry name" value="ARM repeat"/>
    <property type="match status" value="1"/>
</dbReference>
<dbReference type="GO" id="GO:0005524">
    <property type="term" value="F:ATP binding"/>
    <property type="evidence" value="ECO:0007669"/>
    <property type="project" value="UniProtKB-KW"/>
</dbReference>
<reference evidence="12 13" key="1">
    <citation type="submission" date="2014-04" db="EMBL/GenBank/DDBJ databases">
        <authorList>
            <consortium name="DOE Joint Genome Institute"/>
            <person name="Kuo A."/>
            <person name="Kohler A."/>
            <person name="Nagy L.G."/>
            <person name="Floudas D."/>
            <person name="Copeland A."/>
            <person name="Barry K.W."/>
            <person name="Cichocki N."/>
            <person name="Veneault-Fourrey C."/>
            <person name="LaButti K."/>
            <person name="Lindquist E.A."/>
            <person name="Lipzen A."/>
            <person name="Lundell T."/>
            <person name="Morin E."/>
            <person name="Murat C."/>
            <person name="Sun H."/>
            <person name="Tunlid A."/>
            <person name="Henrissat B."/>
            <person name="Grigoriev I.V."/>
            <person name="Hibbett D.S."/>
            <person name="Martin F."/>
            <person name="Nordberg H.P."/>
            <person name="Cantor M.N."/>
            <person name="Hua S.X."/>
        </authorList>
    </citation>
    <scope>NUCLEOTIDE SEQUENCE [LARGE SCALE GENOMIC DNA]</scope>
    <source>
        <strain evidence="12 13">LaAM-08-1</strain>
    </source>
</reference>
<evidence type="ECO:0000256" key="4">
    <source>
        <dbReference type="ARBA" id="ARBA00022806"/>
    </source>
</evidence>
<evidence type="ECO:0000259" key="11">
    <source>
        <dbReference type="Pfam" id="PF23576"/>
    </source>
</evidence>
<dbReference type="OrthoDB" id="6513042at2759"/>
<keyword evidence="3" id="KW-0378">Hydrolase</keyword>
<evidence type="ECO:0000256" key="6">
    <source>
        <dbReference type="SAM" id="Coils"/>
    </source>
</evidence>
<dbReference type="InterPro" id="IPR047187">
    <property type="entry name" value="SF1_C_Upf1"/>
</dbReference>
<feature type="compositionally biased region" description="Polar residues" evidence="7">
    <location>
        <begin position="978"/>
        <end position="1002"/>
    </location>
</feature>
<feature type="region of interest" description="Disordered" evidence="7">
    <location>
        <begin position="903"/>
        <end position="1049"/>
    </location>
</feature>
<feature type="compositionally biased region" description="Basic and acidic residues" evidence="7">
    <location>
        <begin position="1877"/>
        <end position="1896"/>
    </location>
</feature>
<proteinExistence type="inferred from homology"/>
<dbReference type="Pfam" id="PF13087">
    <property type="entry name" value="AAA_12"/>
    <property type="match status" value="1"/>
</dbReference>
<evidence type="ECO:0000256" key="1">
    <source>
        <dbReference type="ARBA" id="ARBA00007913"/>
    </source>
</evidence>
<evidence type="ECO:0000259" key="9">
    <source>
        <dbReference type="Pfam" id="PF13086"/>
    </source>
</evidence>
<dbReference type="HOGENOM" id="CLU_000459_1_1_1"/>
<accession>A0A0C9WVA1</accession>
<dbReference type="STRING" id="1095629.A0A0C9WVA1"/>
<keyword evidence="6" id="KW-0175">Coiled coil</keyword>
<feature type="compositionally biased region" description="Basic and acidic residues" evidence="7">
    <location>
        <begin position="961"/>
        <end position="972"/>
    </location>
</feature>
<dbReference type="InterPro" id="IPR027417">
    <property type="entry name" value="P-loop_NTPase"/>
</dbReference>
<evidence type="ECO:0000313" key="13">
    <source>
        <dbReference type="Proteomes" id="UP000054477"/>
    </source>
</evidence>
<dbReference type="Gene3D" id="3.40.50.300">
    <property type="entry name" value="P-loop containing nucleotide triphosphate hydrolases"/>
    <property type="match status" value="2"/>
</dbReference>
<feature type="domain" description="DNA2/NAM7 helicase-like C-terminal" evidence="10">
    <location>
        <begin position="1585"/>
        <end position="1781"/>
    </location>
</feature>
<keyword evidence="4" id="KW-0347">Helicase</keyword>
<dbReference type="EMBL" id="KN838581">
    <property type="protein sequence ID" value="KIK03350.1"/>
    <property type="molecule type" value="Genomic_DNA"/>
</dbReference>
<dbReference type="CDD" id="cd18042">
    <property type="entry name" value="DEXXQc_SETX"/>
    <property type="match status" value="1"/>
</dbReference>
<feature type="region of interest" description="Disordered" evidence="7">
    <location>
        <begin position="1814"/>
        <end position="1936"/>
    </location>
</feature>
<evidence type="ECO:0000259" key="10">
    <source>
        <dbReference type="Pfam" id="PF13087"/>
    </source>
</evidence>
<dbReference type="InterPro" id="IPR056474">
    <property type="entry name" value="SEN1_barrel"/>
</dbReference>
<dbReference type="FunFam" id="3.40.50.300:FF:000326">
    <property type="entry name" value="P-loop containing nucleoside triphosphate hydrolase"/>
    <property type="match status" value="1"/>
</dbReference>
<evidence type="ECO:0000256" key="5">
    <source>
        <dbReference type="ARBA" id="ARBA00022840"/>
    </source>
</evidence>
<protein>
    <submittedName>
        <fullName evidence="12">Uncharacterized protein</fullName>
    </submittedName>
</protein>
<dbReference type="Pfam" id="PF13086">
    <property type="entry name" value="AAA_11"/>
    <property type="match status" value="1"/>
</dbReference>
<sequence length="1936" mass="216727">MQSTSDVEKLLVTLRDIPIDSNGTTDEVLGKIYSYLMNITNVAPDDIHWFCELADTTAVAAATFLLRLFAYNSREVDTWKEKLHACLSSCCGCVQKLEEAKVSSRHTYFAAFDHATVQAFFKGFEGWELQMVTADLSTISFTPNNSPSEALAPLFYRMASNWTIFTDPNAFSILRQLALSGYVGDWPKDHLAPGIFILLMDSDDKIREWAQSHAARYYPMPNGKFTGAYINALEVIGRAMQIPKDSFATHLAAQSPELAPFSFTPGLLQLWIGFRRFLHFVPIERLKSSHRQIGLSRIVLGHLHDNGPQFEEVLRSLHLLLKRMGSTFWTGEGPEYPQIVFDAIKDNPSFSQLLQGINNSGERPWFITWFAEYLHTIRDLDAYGEVFAKIIDFLCEEVQHERFQDARPVIMDSVLRLFLSVFNKFQSDKSFRHRRSVLDTLDIHSAVIAGVAYSPDYDGEKWKEPRMSARALVTSALVSDIQDISTAISGLCLLLAQRKGGKIVEGRTDGTEKPGLSIRKPMWSQVFSSIQTRDTSGIASIICIVAKSAHLDVVKKSTFKDILKTSKDREHQSVERALDEVNTSLKVTQDGFLHAISRFADYSISSSALEVLLCPGVGKAVTLLLLSPIADFQVAAQTLVGLAFDVDIRIDCFRALLENIPDVTFDGITEFLSIFREYAPKVPEACSLSQSLVRCFTDIIEALCASPNGLLLNVHFLRPTDGEGPASRIPKLWNLMTKALTVIFKRTPNWSVYFENQDMIMWMRDALIFGRDMLSQWRVIENATLSSQQVLMTQRLSGKLSKVGERMVNDLQDVLTELARWLRLTDEELLHQSFTLLQSLLEIFKETQIQPSEAALHKLSKHVNDARKDTNKSKSRLDSTRLSKLEDTLASFEDEVEIISHTLPPKVQLRGDKEVPKPGAPETRQHQAIEKSRPAKDVRRETKTPVLDAAPSKASSSKFLSNKDPERQDSHVSHPTFRGTSNKQSVLSRPSSWQQSKYTSTEPKNEALSAVAGSESDSSGSDSEEGNVPGVGLAALGRFPKSPKVQLKQPERRQIKTLEIPTQKSAIQERVKRNKVGANLAYRLKPDISGLHKVILSWNYDYDGPSPPGENIKPLNVPVEFQDYSHYRRVYEPLLLMECWAQLMQSKDEPQEIYQCKITSRKFSNDWMDIDLSLLGDVKKDWYLAETDVVLLRSSELKKSVLAKTLSYTTSQGGTLIVVRCFIQAGSLDPGLHISAVWRISKVFSLSTLHREYGALMSLPHYDCCDVILRPRLEAKVNKVNPKELQRTMTAYHVNEPQAAAIISSMETEGFSLIQGPPGTGKTSTICGLVARFVSRRPRPSVPIIIGRNAPPAEKPSVAKILICAPSNAAIDEIAYRLKGGYSGSIKGQGSLRVVRIGAVQAMNLSVRDISLDSLIEQKLDYSSTPLAEIGNEIKSLHRDIASLKDLRQQKLQDLATVRDNSARTKALENEVQNLRSRRQDLVTQLNQKKDKLKSDSRSLDTLQRGIQRDILNEADVVCSTLSGAGHDTLAQHDFEMLIIDEAAQAIELSSLIPLKYNSARCVMVGDPQQLPPTVLSQEACRYSYNQSLFVRLQKRCPNAVHLLSIQYRMHPDISQFPSRVFYENKIQDGPRMDEVTKQPWHTHAKFGTYKFFNVWRGVEEQSGRSIKNLAECQVAVALYNRLCQEFSTFNFDSRIGVVSMYRAQIVELRRHFEQRFGKGIVGRIDFNTVDGFQGQEKDVIILSCVRSGPGLQSVGFLSDIRRMNVALTRAKSSLFILGNAPTLERSNDTWREIVEDARSRLALLQVNTAFFTSTSSPPKLTEPPKKKPRIASASTTAATIPTDLATPRDLKAALNRSVSSPMTDSKPDGPSTSSTHVEKEKSIGIKRPAEQEEIRPTGLAGSSHEPAPARARPPPAKRPKQQPSIFIPAKKKPRP</sequence>
<feature type="domain" description="Helicase SEN1 beta-barrel" evidence="11">
    <location>
        <begin position="1150"/>
        <end position="1243"/>
    </location>
</feature>
<evidence type="ECO:0000256" key="7">
    <source>
        <dbReference type="SAM" id="MobiDB-lite"/>
    </source>
</evidence>
<dbReference type="InterPro" id="IPR041677">
    <property type="entry name" value="DNA2/NAM7_AAA_11"/>
</dbReference>
<evidence type="ECO:0000313" key="12">
    <source>
        <dbReference type="EMBL" id="KIK03350.1"/>
    </source>
</evidence>
<name>A0A0C9WVA1_9AGAR</name>
<dbReference type="PANTHER" id="PTHR10887">
    <property type="entry name" value="DNA2/NAM7 HELICASE FAMILY"/>
    <property type="match status" value="1"/>
</dbReference>
<dbReference type="GO" id="GO:0004386">
    <property type="term" value="F:helicase activity"/>
    <property type="evidence" value="ECO:0007669"/>
    <property type="project" value="UniProtKB-KW"/>
</dbReference>
<dbReference type="InterPro" id="IPR041679">
    <property type="entry name" value="DNA2/NAM7-like_C"/>
</dbReference>
<evidence type="ECO:0000259" key="8">
    <source>
        <dbReference type="Pfam" id="PF12726"/>
    </source>
</evidence>
<organism evidence="12 13">
    <name type="scientific">Laccaria amethystina LaAM-08-1</name>
    <dbReference type="NCBI Taxonomy" id="1095629"/>
    <lineage>
        <taxon>Eukaryota</taxon>
        <taxon>Fungi</taxon>
        <taxon>Dikarya</taxon>
        <taxon>Basidiomycota</taxon>
        <taxon>Agaricomycotina</taxon>
        <taxon>Agaricomycetes</taxon>
        <taxon>Agaricomycetidae</taxon>
        <taxon>Agaricales</taxon>
        <taxon>Agaricineae</taxon>
        <taxon>Hydnangiaceae</taxon>
        <taxon>Laccaria</taxon>
    </lineage>
</organism>
<gene>
    <name evidence="12" type="ORF">K443DRAFT_676834</name>
</gene>
<dbReference type="PANTHER" id="PTHR10887:SF495">
    <property type="entry name" value="HELICASE SENATAXIN ISOFORM X1-RELATED"/>
    <property type="match status" value="1"/>
</dbReference>
<keyword evidence="13" id="KW-1185">Reference proteome</keyword>
<keyword evidence="2" id="KW-0547">Nucleotide-binding</keyword>
<feature type="compositionally biased region" description="Basic and acidic residues" evidence="7">
    <location>
        <begin position="923"/>
        <end position="943"/>
    </location>
</feature>
<dbReference type="GO" id="GO:0016787">
    <property type="term" value="F:hydrolase activity"/>
    <property type="evidence" value="ECO:0007669"/>
    <property type="project" value="UniProtKB-KW"/>
</dbReference>
<dbReference type="Pfam" id="PF23576">
    <property type="entry name" value="SEN1_barrel"/>
    <property type="match status" value="1"/>
</dbReference>
<dbReference type="SUPFAM" id="SSF52540">
    <property type="entry name" value="P-loop containing nucleoside triphosphate hydrolases"/>
    <property type="match status" value="1"/>
</dbReference>
<dbReference type="InterPro" id="IPR024481">
    <property type="entry name" value="Helicase_Sen1_N"/>
</dbReference>
<reference evidence="13" key="2">
    <citation type="submission" date="2015-01" db="EMBL/GenBank/DDBJ databases">
        <title>Evolutionary Origins and Diversification of the Mycorrhizal Mutualists.</title>
        <authorList>
            <consortium name="DOE Joint Genome Institute"/>
            <consortium name="Mycorrhizal Genomics Consortium"/>
            <person name="Kohler A."/>
            <person name="Kuo A."/>
            <person name="Nagy L.G."/>
            <person name="Floudas D."/>
            <person name="Copeland A."/>
            <person name="Barry K.W."/>
            <person name="Cichocki N."/>
            <person name="Veneault-Fourrey C."/>
            <person name="LaButti K."/>
            <person name="Lindquist E.A."/>
            <person name="Lipzen A."/>
            <person name="Lundell T."/>
            <person name="Morin E."/>
            <person name="Murat C."/>
            <person name="Riley R."/>
            <person name="Ohm R."/>
            <person name="Sun H."/>
            <person name="Tunlid A."/>
            <person name="Henrissat B."/>
            <person name="Grigoriev I.V."/>
            <person name="Hibbett D.S."/>
            <person name="Martin F."/>
        </authorList>
    </citation>
    <scope>NUCLEOTIDE SEQUENCE [LARGE SCALE GENOMIC DNA]</scope>
    <source>
        <strain evidence="13">LaAM-08-1</strain>
    </source>
</reference>
<dbReference type="Pfam" id="PF12726">
    <property type="entry name" value="SEN1_N"/>
    <property type="match status" value="1"/>
</dbReference>
<dbReference type="GO" id="GO:0016604">
    <property type="term" value="C:nuclear body"/>
    <property type="evidence" value="ECO:0007669"/>
    <property type="project" value="TreeGrafter"/>
</dbReference>
<evidence type="ECO:0000256" key="2">
    <source>
        <dbReference type="ARBA" id="ARBA00022741"/>
    </source>
</evidence>
<comment type="similarity">
    <text evidence="1">Belongs to the DNA2/NAM7 helicase family.</text>
</comment>
<dbReference type="CDD" id="cd18808">
    <property type="entry name" value="SF1_C_Upf1"/>
    <property type="match status" value="1"/>
</dbReference>
<dbReference type="InterPro" id="IPR016024">
    <property type="entry name" value="ARM-type_fold"/>
</dbReference>
<evidence type="ECO:0000256" key="3">
    <source>
        <dbReference type="ARBA" id="ARBA00022801"/>
    </source>
</evidence>
<dbReference type="GO" id="GO:0005694">
    <property type="term" value="C:chromosome"/>
    <property type="evidence" value="ECO:0007669"/>
    <property type="project" value="UniProtKB-ARBA"/>
</dbReference>
<dbReference type="InterPro" id="IPR045055">
    <property type="entry name" value="DNA2/NAM7-like"/>
</dbReference>
<dbReference type="GO" id="GO:0006369">
    <property type="term" value="P:termination of RNA polymerase II transcription"/>
    <property type="evidence" value="ECO:0007669"/>
    <property type="project" value="TreeGrafter"/>
</dbReference>